<dbReference type="InterPro" id="IPR016197">
    <property type="entry name" value="Chromo-like_dom_sf"/>
</dbReference>
<evidence type="ECO:0000313" key="1">
    <source>
        <dbReference type="EnsemblMetazoa" id="XP_038065146.1"/>
    </source>
</evidence>
<name>A0A914ANS8_PATMI</name>
<dbReference type="RefSeq" id="XP_038065146.1">
    <property type="nucleotide sequence ID" value="XM_038209218.1"/>
</dbReference>
<keyword evidence="2" id="KW-1185">Reference proteome</keyword>
<evidence type="ECO:0000313" key="2">
    <source>
        <dbReference type="Proteomes" id="UP000887568"/>
    </source>
</evidence>
<evidence type="ECO:0008006" key="3">
    <source>
        <dbReference type="Google" id="ProtNLM"/>
    </source>
</evidence>
<dbReference type="EnsemblMetazoa" id="XM_038209218.1">
    <property type="protein sequence ID" value="XP_038065146.1"/>
    <property type="gene ID" value="LOC119735506"/>
</dbReference>
<accession>A0A914ANS8</accession>
<organism evidence="1 2">
    <name type="scientific">Patiria miniata</name>
    <name type="common">Bat star</name>
    <name type="synonym">Asterina miniata</name>
    <dbReference type="NCBI Taxonomy" id="46514"/>
    <lineage>
        <taxon>Eukaryota</taxon>
        <taxon>Metazoa</taxon>
        <taxon>Echinodermata</taxon>
        <taxon>Eleutherozoa</taxon>
        <taxon>Asterozoa</taxon>
        <taxon>Asteroidea</taxon>
        <taxon>Valvatacea</taxon>
        <taxon>Valvatida</taxon>
        <taxon>Asterinidae</taxon>
        <taxon>Patiria</taxon>
    </lineage>
</organism>
<dbReference type="AlphaFoldDB" id="A0A914ANS8"/>
<dbReference type="GeneID" id="119735506"/>
<proteinExistence type="predicted"/>
<dbReference type="SUPFAM" id="SSF54160">
    <property type="entry name" value="Chromo domain-like"/>
    <property type="match status" value="1"/>
</dbReference>
<dbReference type="Proteomes" id="UP000887568">
    <property type="component" value="Unplaced"/>
</dbReference>
<protein>
    <recommendedName>
        <fullName evidence="3">Chromo domain-containing protein</fullName>
    </recommendedName>
</protein>
<sequence length="165" mass="18412">MDVGHAVHAVDPACGAWLLGKIVGKNESQLQIKWRDYPKVEPSWIAKENVRAPEKRRQLRREIKVDQWPSLKAPRNLQRGDSVLSVREDGTPGEPFVVEVNDGFMCEVLTTTGRVLRYEFIKETTRGTALPIQAGTSSASTQPPVTVSVFCHNFWTTAKSSDNGH</sequence>
<reference evidence="1" key="1">
    <citation type="submission" date="2022-11" db="UniProtKB">
        <authorList>
            <consortium name="EnsemblMetazoa"/>
        </authorList>
    </citation>
    <scope>IDENTIFICATION</scope>
</reference>